<feature type="compositionally biased region" description="Basic and acidic residues" evidence="1">
    <location>
        <begin position="284"/>
        <end position="300"/>
    </location>
</feature>
<keyword evidence="4" id="KW-1185">Reference proteome</keyword>
<dbReference type="Proteomes" id="UP000226037">
    <property type="component" value="Segment"/>
</dbReference>
<accession>A0A249XSA0</accession>
<feature type="domain" description="PE-PPE" evidence="2">
    <location>
        <begin position="63"/>
        <end position="266"/>
    </location>
</feature>
<evidence type="ECO:0000313" key="4">
    <source>
        <dbReference type="Proteomes" id="UP000226037"/>
    </source>
</evidence>
<gene>
    <name evidence="3" type="ORF">SEA_PHABBA_36</name>
</gene>
<proteinExistence type="predicted"/>
<evidence type="ECO:0000313" key="3">
    <source>
        <dbReference type="EMBL" id="ASZ74611.1"/>
    </source>
</evidence>
<evidence type="ECO:0000259" key="2">
    <source>
        <dbReference type="Pfam" id="PF08237"/>
    </source>
</evidence>
<dbReference type="EMBL" id="MF668280">
    <property type="protein sequence ID" value="ASZ74611.1"/>
    <property type="molecule type" value="Genomic_DNA"/>
</dbReference>
<dbReference type="Pfam" id="PF08237">
    <property type="entry name" value="PE-PPE"/>
    <property type="match status" value="1"/>
</dbReference>
<name>A0A249XSA0_9CAUD</name>
<organism evidence="3 4">
    <name type="scientific">Mycobacterium phage Phabba</name>
    <dbReference type="NCBI Taxonomy" id="2027899"/>
    <lineage>
        <taxon>Viruses</taxon>
        <taxon>Duplodnaviria</taxon>
        <taxon>Heunggongvirae</taxon>
        <taxon>Uroviricota</taxon>
        <taxon>Caudoviricetes</taxon>
        <taxon>Ceeclamvirinae</taxon>
        <taxon>Myrnavirus</taxon>
        <taxon>Myrnavirus phabba</taxon>
        <taxon>Myranavirus phabba</taxon>
    </lineage>
</organism>
<feature type="region of interest" description="Disordered" evidence="1">
    <location>
        <begin position="265"/>
        <end position="329"/>
    </location>
</feature>
<reference evidence="4" key="1">
    <citation type="submission" date="2017-08" db="EMBL/GenBank/DDBJ databases">
        <authorList>
            <person name="de Groot N.N."/>
        </authorList>
    </citation>
    <scope>NUCLEOTIDE SEQUENCE [LARGE SCALE GENOMIC DNA]</scope>
</reference>
<sequence>MRSMNRIIPTALAAAALATGVALSPVAEAKTVYIAGTRGITEGAQPPAAEVARFTAYLNQPVYVVQYPRDLAPYRGTTPLDKSVQIAVVDARQHIEANDTLICYSQGCLASEILNRDPASPPVFNVNYGDPTNRDGGIVTKLPQIPTVPRVPATPDPTRENYSIEYDIIADAPDKPNPVSYLNAGLGFVYDHSKYSTAYVEQARKDGRLVLTGDDEYGKRYLIKQDPKDGLPLTRPIRQVEKGLTGQTRVSDTLDRVLKPVVDSGYNDVDVRNGNKVTPKTTTTKKEAKDDDDTTGRERATATSGAASGVSRGSEDAGSSHGGDGEGAS</sequence>
<dbReference type="InterPro" id="IPR013228">
    <property type="entry name" value="PE-PPE_C"/>
</dbReference>
<feature type="compositionally biased region" description="Gly residues" evidence="1">
    <location>
        <begin position="320"/>
        <end position="329"/>
    </location>
</feature>
<feature type="compositionally biased region" description="Low complexity" evidence="1">
    <location>
        <begin position="301"/>
        <end position="312"/>
    </location>
</feature>
<evidence type="ECO:0000256" key="1">
    <source>
        <dbReference type="SAM" id="MobiDB-lite"/>
    </source>
</evidence>
<protein>
    <submittedName>
        <fullName evidence="3">Esterase</fullName>
    </submittedName>
</protein>